<feature type="domain" description="Integrase catalytic" evidence="3">
    <location>
        <begin position="613"/>
        <end position="715"/>
    </location>
</feature>
<evidence type="ECO:0000256" key="2">
    <source>
        <dbReference type="SAM" id="MobiDB-lite"/>
    </source>
</evidence>
<keyword evidence="1" id="KW-0645">Protease</keyword>
<keyword evidence="1" id="KW-0064">Aspartyl protease</keyword>
<dbReference type="Pfam" id="PF22936">
    <property type="entry name" value="Pol_BBD"/>
    <property type="match status" value="1"/>
</dbReference>
<dbReference type="OrthoDB" id="121980at2759"/>
<feature type="compositionally biased region" description="Polar residues" evidence="2">
    <location>
        <begin position="104"/>
        <end position="115"/>
    </location>
</feature>
<dbReference type="SUPFAM" id="SSF53098">
    <property type="entry name" value="Ribonuclease H-like"/>
    <property type="match status" value="1"/>
</dbReference>
<dbReference type="CDD" id="cd09272">
    <property type="entry name" value="RNase_HI_RT_Ty1"/>
    <property type="match status" value="1"/>
</dbReference>
<dbReference type="InterPro" id="IPR054722">
    <property type="entry name" value="PolX-like_BBD"/>
</dbReference>
<dbReference type="GO" id="GO:0003676">
    <property type="term" value="F:nucleic acid binding"/>
    <property type="evidence" value="ECO:0007669"/>
    <property type="project" value="InterPro"/>
</dbReference>
<dbReference type="Pfam" id="PF13976">
    <property type="entry name" value="gag_pre-integrs"/>
    <property type="match status" value="1"/>
</dbReference>
<feature type="region of interest" description="Disordered" evidence="2">
    <location>
        <begin position="318"/>
        <end position="385"/>
    </location>
</feature>
<dbReference type="InterPro" id="IPR025724">
    <property type="entry name" value="GAG-pre-integrase_dom"/>
</dbReference>
<dbReference type="InterPro" id="IPR013103">
    <property type="entry name" value="RVT_2"/>
</dbReference>
<dbReference type="Pfam" id="PF25597">
    <property type="entry name" value="SH3_retrovirus"/>
    <property type="match status" value="1"/>
</dbReference>
<feature type="region of interest" description="Disordered" evidence="2">
    <location>
        <begin position="820"/>
        <end position="851"/>
    </location>
</feature>
<dbReference type="EMBL" id="BSXT01000315">
    <property type="protein sequence ID" value="GMF24226.1"/>
    <property type="molecule type" value="Genomic_DNA"/>
</dbReference>
<reference evidence="4" key="1">
    <citation type="submission" date="2023-04" db="EMBL/GenBank/DDBJ databases">
        <title>Phytophthora fragariaefolia NBRC 109709.</title>
        <authorList>
            <person name="Ichikawa N."/>
            <person name="Sato H."/>
            <person name="Tonouchi N."/>
        </authorList>
    </citation>
    <scope>NUCLEOTIDE SEQUENCE</scope>
    <source>
        <strain evidence="4">NBRC 109709</strain>
    </source>
</reference>
<dbReference type="PANTHER" id="PTHR11439">
    <property type="entry name" value="GAG-POL-RELATED RETROTRANSPOSON"/>
    <property type="match status" value="1"/>
</dbReference>
<evidence type="ECO:0000313" key="5">
    <source>
        <dbReference type="Proteomes" id="UP001165121"/>
    </source>
</evidence>
<dbReference type="InterPro" id="IPR057670">
    <property type="entry name" value="SH3_retrovirus"/>
</dbReference>
<dbReference type="PROSITE" id="PS50994">
    <property type="entry name" value="INTEGRASE"/>
    <property type="match status" value="1"/>
</dbReference>
<feature type="region of interest" description="Disordered" evidence="2">
    <location>
        <begin position="245"/>
        <end position="272"/>
    </location>
</feature>
<protein>
    <submittedName>
        <fullName evidence="4">Unnamed protein product</fullName>
    </submittedName>
</protein>
<feature type="compositionally biased region" description="Basic and acidic residues" evidence="2">
    <location>
        <begin position="368"/>
        <end position="385"/>
    </location>
</feature>
<keyword evidence="5" id="KW-1185">Reference proteome</keyword>
<comment type="caution">
    <text evidence="4">The sequence shown here is derived from an EMBL/GenBank/DDBJ whole genome shotgun (WGS) entry which is preliminary data.</text>
</comment>
<feature type="compositionally biased region" description="Acidic residues" evidence="2">
    <location>
        <begin position="69"/>
        <end position="87"/>
    </location>
</feature>
<dbReference type="GO" id="GO:0004190">
    <property type="term" value="F:aspartic-type endopeptidase activity"/>
    <property type="evidence" value="ECO:0007669"/>
    <property type="project" value="UniProtKB-KW"/>
</dbReference>
<evidence type="ECO:0000259" key="3">
    <source>
        <dbReference type="PROSITE" id="PS50994"/>
    </source>
</evidence>
<keyword evidence="1" id="KW-0378">Hydrolase</keyword>
<dbReference type="PANTHER" id="PTHR11439:SF483">
    <property type="entry name" value="PEPTIDE SYNTHASE GLIP-LIKE, PUTATIVE (AFU_ORTHOLOGUE AFUA_3G12920)-RELATED"/>
    <property type="match status" value="1"/>
</dbReference>
<dbReference type="InterPro" id="IPR001584">
    <property type="entry name" value="Integrase_cat-core"/>
</dbReference>
<feature type="compositionally biased region" description="Low complexity" evidence="2">
    <location>
        <begin position="358"/>
        <end position="367"/>
    </location>
</feature>
<feature type="compositionally biased region" description="Low complexity" evidence="2">
    <location>
        <begin position="820"/>
        <end position="833"/>
    </location>
</feature>
<sequence>MTLIPFPEANYSELLRMTASLGGKHLLGFVTKKDYNGVSDDEEDSDGSSDSSNMSDVEDPPKTSTPADYDSEAVDYEANSDGDDAASNEDGKNGSTPSPPSPIRSFSQRNANQSIPHEDDGRHAHPSSENLTSAYDIFQAICKKYDGAAFHGDPYFIQHFLVETKYEEGSDVNEFFLVLDDAMRAASKATESVLTDGQKSLYLFHSMPASWKDDLRIWKGNRKYIPYDELKMSIEDKVRKMEAQTRYSLAKGTPESRRTTEERALIAPAGPTPRDVSFDEVCSYCQKSRHHIRQCRGLQNDLRDGTVKAGTVLPANFELRGSSAHRSHPYERRDTNSGSGHGSWQKGGRGRNSGGRSGNNRGNSNSKGKQESRREEGGYTQTRRDEAHIAVATVVKPIPPAISLTAQANTSFDSNWAVDSGCTSHVTQHAEWFTSKAPAAGTITVGGKSEIPIEGCGDVQLHVADSKGGQRQLLLRDVLYAPQLQYNLLSVAAAVEHDFRFTFQRSVCTVQTEQRFNIKAKKSAMSKLYQFTAEPVQKQKAHVATSGKPTAAMLLHKRLGHPNIRVLEALTKDQALKGLEVTIVVPRDNFFCSACTYAKSHRNAFHSNRHVERATMPLHKVHSDICVPLPVPSMSGCRYFVVVIDDFTRYMFLYPIKARSQLYSCYENFRIKALNIFRVDIHILEYTGVSDDWDIRALQADNAKEYEKLGNTYRRTPYELWYNRKPSVEYLKVFGCAAYAHVNNINRDKLDARAKLCIYLGIPEHKKGYRLMDVESHAIVYSRDVVFNETNFPTIGVVDDTTEPLLPPAHRTALTELLHSTTGDDTGSGTDHTPQVEPSDKTTPNPLPSLSDALERGTITYSFVSETPYTPPNRPSKRPRYEDEIKLTEFMSKEDIEEATERLHTVLSLLAIHYVPEPKTYKAAMASSYAREWRTAAKSEYQSLMDNKTWILVPPPKGRRVLQNRWVFVVKYTGTGDIDRFKARLVIKGFLQQYGIDYDEIFSPVIRMEVLRLLLIIAAYLDFEIHQMDVKTAFLNGVLTEEIYMAQPEGFAAPGQEHLVCKLLKSLYGLKQAPRIWYQTLCTFIESLGFRRLIKDRCVFVATFDGQVCYVAVYVDDLLIIAPMVDLVCRVKSALKQRFSMTDLGEVKFILGWSIERNREARTIFIHQRKYATNVLDRFKHLVTYPTATPSDRSIKLTKAMEPTTQEEKKEMKDIPYREVVGSIMYLMVGTRPDLAFYMREVSQFLANPGKEHWKAVIRGLNYLSGTTDQGILLGGSTSVDANNLGDQLTAYTDSDYANCPDTRRSVGGYITMIGTSPISWLSRKHHTVVLSTTEAEYIALCHCMQEVIFLKLLLNELGFATTKATTILEDNQSCIKISSNPELHGRSKHIDIRYHFVQEKVERHEFSVVYCNTKIMLADIFTKALDKHQFRNLRSKLGILSRTENDK</sequence>
<accession>A0A9W6U313</accession>
<dbReference type="InterPro" id="IPR012337">
    <property type="entry name" value="RNaseH-like_sf"/>
</dbReference>
<evidence type="ECO:0000313" key="4">
    <source>
        <dbReference type="EMBL" id="GMF24226.1"/>
    </source>
</evidence>
<feature type="compositionally biased region" description="Basic and acidic residues" evidence="2">
    <location>
        <begin position="254"/>
        <end position="264"/>
    </location>
</feature>
<dbReference type="InterPro" id="IPR036397">
    <property type="entry name" value="RNaseH_sf"/>
</dbReference>
<feature type="compositionally biased region" description="Gly residues" evidence="2">
    <location>
        <begin position="339"/>
        <end position="357"/>
    </location>
</feature>
<feature type="region of interest" description="Disordered" evidence="2">
    <location>
        <begin position="33"/>
        <end position="128"/>
    </location>
</feature>
<dbReference type="Pfam" id="PF07727">
    <property type="entry name" value="RVT_2"/>
    <property type="match status" value="1"/>
</dbReference>
<dbReference type="Gene3D" id="3.30.420.10">
    <property type="entry name" value="Ribonuclease H-like superfamily/Ribonuclease H"/>
    <property type="match status" value="1"/>
</dbReference>
<name>A0A9W6U313_9STRA</name>
<proteinExistence type="predicted"/>
<evidence type="ECO:0000256" key="1">
    <source>
        <dbReference type="ARBA" id="ARBA00022750"/>
    </source>
</evidence>
<dbReference type="Proteomes" id="UP001165121">
    <property type="component" value="Unassembled WGS sequence"/>
</dbReference>
<gene>
    <name evidence="4" type="ORF">Pfra01_000403000</name>
</gene>
<dbReference type="GO" id="GO:0015074">
    <property type="term" value="P:DNA integration"/>
    <property type="evidence" value="ECO:0007669"/>
    <property type="project" value="InterPro"/>
</dbReference>
<dbReference type="InterPro" id="IPR043502">
    <property type="entry name" value="DNA/RNA_pol_sf"/>
</dbReference>
<dbReference type="SUPFAM" id="SSF56672">
    <property type="entry name" value="DNA/RNA polymerases"/>
    <property type="match status" value="1"/>
</dbReference>
<organism evidence="4 5">
    <name type="scientific">Phytophthora fragariaefolia</name>
    <dbReference type="NCBI Taxonomy" id="1490495"/>
    <lineage>
        <taxon>Eukaryota</taxon>
        <taxon>Sar</taxon>
        <taxon>Stramenopiles</taxon>
        <taxon>Oomycota</taxon>
        <taxon>Peronosporomycetes</taxon>
        <taxon>Peronosporales</taxon>
        <taxon>Peronosporaceae</taxon>
        <taxon>Phytophthora</taxon>
    </lineage>
</organism>